<keyword evidence="6" id="KW-1185">Reference proteome</keyword>
<evidence type="ECO:0000256" key="3">
    <source>
        <dbReference type="ARBA" id="ARBA00048132"/>
    </source>
</evidence>
<keyword evidence="1" id="KW-0285">Flavoprotein</keyword>
<dbReference type="SUPFAM" id="SSF51905">
    <property type="entry name" value="FAD/NAD(P)-binding domain"/>
    <property type="match status" value="1"/>
</dbReference>
<evidence type="ECO:0000259" key="4">
    <source>
        <dbReference type="Pfam" id="PF07992"/>
    </source>
</evidence>
<comment type="caution">
    <text evidence="5">The sequence shown here is derived from an EMBL/GenBank/DDBJ whole genome shotgun (WGS) entry which is preliminary data.</text>
</comment>
<dbReference type="Pfam" id="PF07992">
    <property type="entry name" value="Pyr_redox_2"/>
    <property type="match status" value="1"/>
</dbReference>
<evidence type="ECO:0000313" key="5">
    <source>
        <dbReference type="EMBL" id="GAA3872856.1"/>
    </source>
</evidence>
<evidence type="ECO:0000313" key="6">
    <source>
        <dbReference type="Proteomes" id="UP001501803"/>
    </source>
</evidence>
<accession>A0ABP7KCE5</accession>
<comment type="catalytic activity">
    <reaction evidence="3">
        <text>[thioredoxin]-dithiol + NADP(+) = [thioredoxin]-disulfide + NADPH + H(+)</text>
        <dbReference type="Rhea" id="RHEA:20345"/>
        <dbReference type="Rhea" id="RHEA-COMP:10698"/>
        <dbReference type="Rhea" id="RHEA-COMP:10700"/>
        <dbReference type="ChEBI" id="CHEBI:15378"/>
        <dbReference type="ChEBI" id="CHEBI:29950"/>
        <dbReference type="ChEBI" id="CHEBI:50058"/>
        <dbReference type="ChEBI" id="CHEBI:57783"/>
        <dbReference type="ChEBI" id="CHEBI:58349"/>
        <dbReference type="EC" id="1.8.1.9"/>
    </reaction>
</comment>
<proteinExistence type="predicted"/>
<dbReference type="InterPro" id="IPR023753">
    <property type="entry name" value="FAD/NAD-binding_dom"/>
</dbReference>
<dbReference type="Gene3D" id="3.50.50.60">
    <property type="entry name" value="FAD/NAD(P)-binding domain"/>
    <property type="match status" value="2"/>
</dbReference>
<dbReference type="Proteomes" id="UP001501803">
    <property type="component" value="Unassembled WGS sequence"/>
</dbReference>
<dbReference type="InterPro" id="IPR036188">
    <property type="entry name" value="FAD/NAD-bd_sf"/>
</dbReference>
<dbReference type="PRINTS" id="PR00368">
    <property type="entry name" value="FADPNR"/>
</dbReference>
<name>A0ABP7KCE5_9MICO</name>
<organism evidence="5 6">
    <name type="scientific">Leifsonia kafniensis</name>
    <dbReference type="NCBI Taxonomy" id="475957"/>
    <lineage>
        <taxon>Bacteria</taxon>
        <taxon>Bacillati</taxon>
        <taxon>Actinomycetota</taxon>
        <taxon>Actinomycetes</taxon>
        <taxon>Micrococcales</taxon>
        <taxon>Microbacteriaceae</taxon>
        <taxon>Leifsonia</taxon>
    </lineage>
</organism>
<dbReference type="RefSeq" id="WP_345064071.1">
    <property type="nucleotide sequence ID" value="NZ_BAABCN010000002.1"/>
</dbReference>
<protein>
    <submittedName>
        <fullName evidence="5">NAD(P)/FAD-dependent oxidoreductase</fullName>
    </submittedName>
</protein>
<reference evidence="6" key="1">
    <citation type="journal article" date="2019" name="Int. J. Syst. Evol. Microbiol.">
        <title>The Global Catalogue of Microorganisms (GCM) 10K type strain sequencing project: providing services to taxonomists for standard genome sequencing and annotation.</title>
        <authorList>
            <consortium name="The Broad Institute Genomics Platform"/>
            <consortium name="The Broad Institute Genome Sequencing Center for Infectious Disease"/>
            <person name="Wu L."/>
            <person name="Ma J."/>
        </authorList>
    </citation>
    <scope>NUCLEOTIDE SEQUENCE [LARGE SCALE GENOMIC DNA]</scope>
    <source>
        <strain evidence="6">JCM 17021</strain>
    </source>
</reference>
<feature type="domain" description="FAD/NAD(P)-binding" evidence="4">
    <location>
        <begin position="17"/>
        <end position="300"/>
    </location>
</feature>
<evidence type="ECO:0000256" key="1">
    <source>
        <dbReference type="ARBA" id="ARBA00022630"/>
    </source>
</evidence>
<sequence length="336" mass="35213">MTNNTQDQNRNETTDRYDAVIIGGGAAGLNAAVALGRARRRVAVVDAGEPRNAAAAGVHNFLTRDGIAPAELVRIGRMEAESYGGVVFEGTAASASRDDDGFTVTLDDGTRIRGRRLLIASGLIDELPDVVGLRDRWGVDVLHCPYCHGWEVRDQAIGILATGPMAVHQALLFRQLSSRITVFLHTAPALSDELAEQLAARGIAVIEGNVESVSTTDYALSAVVLTDGSVHPIQAMVVAPTFTARTAVVESLGLDVSTDPRGIGTFVESDATGLTRMPGVWVAGNVTDLTAQVITAAAAGLMAGAAINADLIAEELEVAVQAYRAAQRLPHSRQAG</sequence>
<gene>
    <name evidence="5" type="ORF">GCM10022381_14860</name>
</gene>
<evidence type="ECO:0000256" key="2">
    <source>
        <dbReference type="ARBA" id="ARBA00023002"/>
    </source>
</evidence>
<dbReference type="PRINTS" id="PR00469">
    <property type="entry name" value="PNDRDTASEII"/>
</dbReference>
<dbReference type="InterPro" id="IPR050097">
    <property type="entry name" value="Ferredoxin-NADP_redctase_2"/>
</dbReference>
<keyword evidence="2" id="KW-0560">Oxidoreductase</keyword>
<dbReference type="PANTHER" id="PTHR48105">
    <property type="entry name" value="THIOREDOXIN REDUCTASE 1-RELATED-RELATED"/>
    <property type="match status" value="1"/>
</dbReference>
<dbReference type="EMBL" id="BAABCN010000002">
    <property type="protein sequence ID" value="GAA3872856.1"/>
    <property type="molecule type" value="Genomic_DNA"/>
</dbReference>